<sequence>MNYKTISFGLGLFSVALGLAETLAPKRITSALDSEGHETLVRNFGLRELATGAALLTAPAAATNVWGRVAGDALDIGALGLAARSNPRNGAVWGALGLVLGITLVDLLTARGLDAQTGKTSPRREHATA</sequence>
<evidence type="ECO:0000313" key="2">
    <source>
        <dbReference type="Proteomes" id="UP000436801"/>
    </source>
</evidence>
<dbReference type="EMBL" id="WSUT01000005">
    <property type="protein sequence ID" value="MWC43468.1"/>
    <property type="molecule type" value="Genomic_DNA"/>
</dbReference>
<evidence type="ECO:0008006" key="3">
    <source>
        <dbReference type="Google" id="ProtNLM"/>
    </source>
</evidence>
<name>A0A6N8LV14_9SPHN</name>
<reference evidence="1 2" key="1">
    <citation type="submission" date="2019-12" db="EMBL/GenBank/DDBJ databases">
        <authorList>
            <person name="Zheng J."/>
        </authorList>
    </citation>
    <scope>NUCLEOTIDE SEQUENCE [LARGE SCALE GENOMIC DNA]</scope>
    <source>
        <strain evidence="1 2">DSM 27347</strain>
    </source>
</reference>
<accession>A0A6N8LV14</accession>
<evidence type="ECO:0000313" key="1">
    <source>
        <dbReference type="EMBL" id="MWC43468.1"/>
    </source>
</evidence>
<proteinExistence type="predicted"/>
<dbReference type="RefSeq" id="WP_164727743.1">
    <property type="nucleotide sequence ID" value="NZ_JACIEY010000002.1"/>
</dbReference>
<dbReference type="AlphaFoldDB" id="A0A6N8LV14"/>
<dbReference type="Proteomes" id="UP000436801">
    <property type="component" value="Unassembled WGS sequence"/>
</dbReference>
<comment type="caution">
    <text evidence="1">The sequence shown here is derived from an EMBL/GenBank/DDBJ whole genome shotgun (WGS) entry which is preliminary data.</text>
</comment>
<gene>
    <name evidence="1" type="ORF">GQR91_07330</name>
</gene>
<protein>
    <recommendedName>
        <fullName evidence="3">DUF4267 domain-containing protein</fullName>
    </recommendedName>
</protein>
<organism evidence="1 2">
    <name type="scientific">Sphingomonas carotinifaciens</name>
    <dbReference type="NCBI Taxonomy" id="1166323"/>
    <lineage>
        <taxon>Bacteria</taxon>
        <taxon>Pseudomonadati</taxon>
        <taxon>Pseudomonadota</taxon>
        <taxon>Alphaproteobacteria</taxon>
        <taxon>Sphingomonadales</taxon>
        <taxon>Sphingomonadaceae</taxon>
        <taxon>Sphingomonas</taxon>
    </lineage>
</organism>